<dbReference type="RefSeq" id="XP_016267669.1">
    <property type="nucleotide sequence ID" value="XM_016400616.1"/>
</dbReference>
<name>A0A0D2DWJ9_9EURO</name>
<dbReference type="GeneID" id="27352222"/>
<accession>A0A0D2DWJ9</accession>
<protein>
    <submittedName>
        <fullName evidence="2">Uncharacterized protein</fullName>
    </submittedName>
</protein>
<reference evidence="2 3" key="1">
    <citation type="submission" date="2015-01" db="EMBL/GenBank/DDBJ databases">
        <title>The Genome Sequence of Exophiala oligosperma CBS72588.</title>
        <authorList>
            <consortium name="The Broad Institute Genomics Platform"/>
            <person name="Cuomo C."/>
            <person name="de Hoog S."/>
            <person name="Gorbushina A."/>
            <person name="Stielow B."/>
            <person name="Teixiera M."/>
            <person name="Abouelleil A."/>
            <person name="Chapman S.B."/>
            <person name="Priest M."/>
            <person name="Young S.K."/>
            <person name="Wortman J."/>
            <person name="Nusbaum C."/>
            <person name="Birren B."/>
        </authorList>
    </citation>
    <scope>NUCLEOTIDE SEQUENCE [LARGE SCALE GENOMIC DNA]</scope>
    <source>
        <strain evidence="2 3">CBS 72588</strain>
    </source>
</reference>
<dbReference type="VEuPathDB" id="FungiDB:PV06_00148"/>
<feature type="compositionally biased region" description="Basic and acidic residues" evidence="1">
    <location>
        <begin position="182"/>
        <end position="193"/>
    </location>
</feature>
<sequence>MHHNSDMVIHVLVDIAQKDTGYDGDTTECDTGQIHILVTLGVGDLASKHNHFVRGLVAGDTGNFLDAFEQTGARELDDLGDVGLVGDAQLQRHGAADVLDGVGDELVDKDVVVNRVTDAPADHADRESQGRHRRDDVVGTDDGRHDTRGDHDAADAQAAQDQETPEGVEVEPGAACQRAASRGHENGREDHEFAVVAPEHGQQPQDDAGAREDAETDGDTTDADTDGVVAVDVERLRRPEHDDAEEVGA</sequence>
<dbReference type="OrthoDB" id="10588437at2759"/>
<evidence type="ECO:0000313" key="3">
    <source>
        <dbReference type="Proteomes" id="UP000053342"/>
    </source>
</evidence>
<organism evidence="2 3">
    <name type="scientific">Exophiala oligosperma</name>
    <dbReference type="NCBI Taxonomy" id="215243"/>
    <lineage>
        <taxon>Eukaryota</taxon>
        <taxon>Fungi</taxon>
        <taxon>Dikarya</taxon>
        <taxon>Ascomycota</taxon>
        <taxon>Pezizomycotina</taxon>
        <taxon>Eurotiomycetes</taxon>
        <taxon>Chaetothyriomycetidae</taxon>
        <taxon>Chaetothyriales</taxon>
        <taxon>Herpotrichiellaceae</taxon>
        <taxon>Exophiala</taxon>
    </lineage>
</organism>
<feature type="compositionally biased region" description="Acidic residues" evidence="1">
    <location>
        <begin position="214"/>
        <end position="225"/>
    </location>
</feature>
<feature type="region of interest" description="Disordered" evidence="1">
    <location>
        <begin position="117"/>
        <end position="249"/>
    </location>
</feature>
<keyword evidence="3" id="KW-1185">Reference proteome</keyword>
<dbReference type="HOGENOM" id="CLU_1115762_0_0_1"/>
<gene>
    <name evidence="2" type="ORF">PV06_00148</name>
</gene>
<dbReference type="AlphaFoldDB" id="A0A0D2DWJ9"/>
<dbReference type="EMBL" id="KN847332">
    <property type="protein sequence ID" value="KIW47453.1"/>
    <property type="molecule type" value="Genomic_DNA"/>
</dbReference>
<evidence type="ECO:0000313" key="2">
    <source>
        <dbReference type="EMBL" id="KIW47453.1"/>
    </source>
</evidence>
<proteinExistence type="predicted"/>
<feature type="compositionally biased region" description="Basic and acidic residues" evidence="1">
    <location>
        <begin position="120"/>
        <end position="154"/>
    </location>
</feature>
<evidence type="ECO:0000256" key="1">
    <source>
        <dbReference type="SAM" id="MobiDB-lite"/>
    </source>
</evidence>
<feature type="compositionally biased region" description="Basic and acidic residues" evidence="1">
    <location>
        <begin position="232"/>
        <end position="241"/>
    </location>
</feature>
<dbReference type="Proteomes" id="UP000053342">
    <property type="component" value="Unassembled WGS sequence"/>
</dbReference>